<dbReference type="AlphaFoldDB" id="A0AAV3PQJ6"/>
<dbReference type="EMBL" id="BAABME010002134">
    <property type="protein sequence ID" value="GAA0153212.1"/>
    <property type="molecule type" value="Genomic_DNA"/>
</dbReference>
<evidence type="ECO:0000313" key="2">
    <source>
        <dbReference type="EMBL" id="GAA0153212.1"/>
    </source>
</evidence>
<evidence type="ECO:0000313" key="3">
    <source>
        <dbReference type="Proteomes" id="UP001454036"/>
    </source>
</evidence>
<reference evidence="2 3" key="1">
    <citation type="submission" date="2024-01" db="EMBL/GenBank/DDBJ databases">
        <title>The complete chloroplast genome sequence of Lithospermum erythrorhizon: insights into the phylogenetic relationship among Boraginaceae species and the maternal lineages of purple gromwells.</title>
        <authorList>
            <person name="Okada T."/>
            <person name="Watanabe K."/>
        </authorList>
    </citation>
    <scope>NUCLEOTIDE SEQUENCE [LARGE SCALE GENOMIC DNA]</scope>
</reference>
<feature type="region of interest" description="Disordered" evidence="1">
    <location>
        <begin position="98"/>
        <end position="147"/>
    </location>
</feature>
<evidence type="ECO:0000256" key="1">
    <source>
        <dbReference type="SAM" id="MobiDB-lite"/>
    </source>
</evidence>
<feature type="compositionally biased region" description="Low complexity" evidence="1">
    <location>
        <begin position="113"/>
        <end position="128"/>
    </location>
</feature>
<accession>A0AAV3PQJ6</accession>
<sequence length="363" mass="40872">MDARVPKVWVPLAKAHKLKSPPTDETFTALEKFKRVFRQKMHWKIFYEERLYFSSTNPHFPFVQERFCSQLRAVFPLADMRGKRPIAFKRVKAVNKVDSSPHPASKTIPTPRSSPIVAEPSSSSLPPSAVDLTYKPPSPSLAEKRPSEGSFHAVRPLLLEGFPLEVYGDMCRYLIQARRVDFLGEENRNLKAQVPSDKAASLEEELNKVKWGARGEPADQRPYLGLCKKHEDVATQRDKIKAESSCFNLQITQLSGIRDVVLAKASRSTQETKRLEEEVKRLEDVASQYPKAIWAAVENFKQTTEFEGALSTDVESFKKSPEFIDALGLMLLMGLIDLNLDAPCKDEEDEEATPPSNDAAPKA</sequence>
<name>A0AAV3PQJ6_LITER</name>
<proteinExistence type="predicted"/>
<comment type="caution">
    <text evidence="2">The sequence shown here is derived from an EMBL/GenBank/DDBJ whole genome shotgun (WGS) entry which is preliminary data.</text>
</comment>
<organism evidence="2 3">
    <name type="scientific">Lithospermum erythrorhizon</name>
    <name type="common">Purple gromwell</name>
    <name type="synonym">Lithospermum officinale var. erythrorhizon</name>
    <dbReference type="NCBI Taxonomy" id="34254"/>
    <lineage>
        <taxon>Eukaryota</taxon>
        <taxon>Viridiplantae</taxon>
        <taxon>Streptophyta</taxon>
        <taxon>Embryophyta</taxon>
        <taxon>Tracheophyta</taxon>
        <taxon>Spermatophyta</taxon>
        <taxon>Magnoliopsida</taxon>
        <taxon>eudicotyledons</taxon>
        <taxon>Gunneridae</taxon>
        <taxon>Pentapetalae</taxon>
        <taxon>asterids</taxon>
        <taxon>lamiids</taxon>
        <taxon>Boraginales</taxon>
        <taxon>Boraginaceae</taxon>
        <taxon>Boraginoideae</taxon>
        <taxon>Lithospermeae</taxon>
        <taxon>Lithospermum</taxon>
    </lineage>
</organism>
<feature type="region of interest" description="Disordered" evidence="1">
    <location>
        <begin position="343"/>
        <end position="363"/>
    </location>
</feature>
<keyword evidence="3" id="KW-1185">Reference proteome</keyword>
<protein>
    <submittedName>
        <fullName evidence="2">Uncharacterized protein</fullName>
    </submittedName>
</protein>
<gene>
    <name evidence="2" type="ORF">LIER_11508</name>
</gene>
<dbReference type="Proteomes" id="UP001454036">
    <property type="component" value="Unassembled WGS sequence"/>
</dbReference>